<organism evidence="2 3">
    <name type="scientific">Stachybotrys chartarum (strain CBS 109288 / IBT 7711)</name>
    <name type="common">Toxic black mold</name>
    <name type="synonym">Stilbospora chartarum</name>
    <dbReference type="NCBI Taxonomy" id="1280523"/>
    <lineage>
        <taxon>Eukaryota</taxon>
        <taxon>Fungi</taxon>
        <taxon>Dikarya</taxon>
        <taxon>Ascomycota</taxon>
        <taxon>Pezizomycotina</taxon>
        <taxon>Sordariomycetes</taxon>
        <taxon>Hypocreomycetidae</taxon>
        <taxon>Hypocreales</taxon>
        <taxon>Stachybotryaceae</taxon>
        <taxon>Stachybotrys</taxon>
    </lineage>
</organism>
<sequence length="245" mass="28152">MRPKVNQIAWKDSALVLFLSTVYTGNEISVRRRRRPTSTSAWMGPIKDHFGDNSIMDCELLSVAADYNDLMNAVDISDQYRAQTTTEHRERRGAAKALAWSFHLSVAVANSFLLQKHGNPPWMKVRTQLEWVEVIVNAICDHYYQTGASRQLYRAGDEKTPFCNHIRVRSKNAACRACKGEQMGYRSQSQAVQRRKSKEQQRNALAAVSDDALNTRAKGRRREPSRKRRTPQSRWRCETQELPPD</sequence>
<accession>A0A084AQ71</accession>
<dbReference type="HOGENOM" id="CLU_1134191_0_0_1"/>
<evidence type="ECO:0000313" key="3">
    <source>
        <dbReference type="Proteomes" id="UP000028045"/>
    </source>
</evidence>
<dbReference type="AlphaFoldDB" id="A0A084AQ71"/>
<proteinExistence type="predicted"/>
<name>A0A084AQ71_STACB</name>
<dbReference type="EMBL" id="KL648618">
    <property type="protein sequence ID" value="KEY67450.1"/>
    <property type="molecule type" value="Genomic_DNA"/>
</dbReference>
<evidence type="ECO:0008006" key="4">
    <source>
        <dbReference type="Google" id="ProtNLM"/>
    </source>
</evidence>
<evidence type="ECO:0000313" key="2">
    <source>
        <dbReference type="EMBL" id="KEY67450.1"/>
    </source>
</evidence>
<keyword evidence="3" id="KW-1185">Reference proteome</keyword>
<feature type="region of interest" description="Disordered" evidence="1">
    <location>
        <begin position="197"/>
        <end position="245"/>
    </location>
</feature>
<feature type="compositionally biased region" description="Basic residues" evidence="1">
    <location>
        <begin position="217"/>
        <end position="231"/>
    </location>
</feature>
<gene>
    <name evidence="2" type="ORF">S7711_10001</name>
</gene>
<protein>
    <recommendedName>
        <fullName evidence="4">PiggyBac transposable element-derived protein domain-containing protein</fullName>
    </recommendedName>
</protein>
<reference evidence="2 3" key="1">
    <citation type="journal article" date="2014" name="BMC Genomics">
        <title>Comparative genome sequencing reveals chemotype-specific gene clusters in the toxigenic black mold Stachybotrys.</title>
        <authorList>
            <person name="Semeiks J."/>
            <person name="Borek D."/>
            <person name="Otwinowski Z."/>
            <person name="Grishin N.V."/>
        </authorList>
    </citation>
    <scope>NUCLEOTIDE SEQUENCE [LARGE SCALE GENOMIC DNA]</scope>
    <source>
        <strain evidence="3">CBS 109288 / IBT 7711</strain>
    </source>
</reference>
<dbReference type="Proteomes" id="UP000028045">
    <property type="component" value="Unassembled WGS sequence"/>
</dbReference>
<evidence type="ECO:0000256" key="1">
    <source>
        <dbReference type="SAM" id="MobiDB-lite"/>
    </source>
</evidence>